<dbReference type="EMBL" id="CADCWE010000057">
    <property type="protein sequence ID" value="CAA9531010.1"/>
    <property type="molecule type" value="Genomic_DNA"/>
</dbReference>
<name>A0A6J4TU73_9BACT</name>
<organism evidence="1">
    <name type="scientific">uncultured Thermomicrobiales bacterium</name>
    <dbReference type="NCBI Taxonomy" id="1645740"/>
    <lineage>
        <taxon>Bacteria</taxon>
        <taxon>Pseudomonadati</taxon>
        <taxon>Thermomicrobiota</taxon>
        <taxon>Thermomicrobia</taxon>
        <taxon>Thermomicrobiales</taxon>
        <taxon>environmental samples</taxon>
    </lineage>
</organism>
<gene>
    <name evidence="1" type="ORF">AVDCRST_MAG73-950</name>
</gene>
<dbReference type="AlphaFoldDB" id="A0A6J4TU73"/>
<proteinExistence type="predicted"/>
<reference evidence="1" key="1">
    <citation type="submission" date="2020-02" db="EMBL/GenBank/DDBJ databases">
        <authorList>
            <person name="Meier V. D."/>
        </authorList>
    </citation>
    <scope>NUCLEOTIDE SEQUENCE</scope>
    <source>
        <strain evidence="1">AVDCRST_MAG73</strain>
    </source>
</reference>
<sequence length="59" mass="6380">MTPSPAGDNQPARPLLGPFVLAGPEYPRMVETFLRNPREGRAGVAQAIAARHRTLSRPS</sequence>
<protein>
    <submittedName>
        <fullName evidence="1">Uncharacterized protein</fullName>
    </submittedName>
</protein>
<evidence type="ECO:0000313" key="1">
    <source>
        <dbReference type="EMBL" id="CAA9531010.1"/>
    </source>
</evidence>
<accession>A0A6J4TU73</accession>